<name>A0A1L7CF83_9CORY</name>
<dbReference type="Proteomes" id="UP000185478">
    <property type="component" value="Chromosome"/>
</dbReference>
<dbReference type="KEGG" id="caqu:CAQU_05020"/>
<reference evidence="1 2" key="1">
    <citation type="submission" date="2014-08" db="EMBL/GenBank/DDBJ databases">
        <title>Complete genome sequence of Corynebacterium aquilae S-613T(T) (=DSM 44791(T)), isolated from the choana of a healthy golden eagle.</title>
        <authorList>
            <person name="Ruckert C."/>
            <person name="Albersmeier A."/>
            <person name="Winkler A."/>
            <person name="Kalinowski J."/>
        </authorList>
    </citation>
    <scope>NUCLEOTIDE SEQUENCE [LARGE SCALE GENOMIC DNA]</scope>
    <source>
        <strain evidence="1 2">S-613</strain>
    </source>
</reference>
<protein>
    <submittedName>
        <fullName evidence="1">Uncharacterized protein</fullName>
    </submittedName>
</protein>
<dbReference type="EMBL" id="CP009245">
    <property type="protein sequence ID" value="APT84521.1"/>
    <property type="molecule type" value="Genomic_DNA"/>
</dbReference>
<sequence>MESIIAHPRALTRTSGTWRPPSKKLPAVADCPPLTVSLQRLRLGHTAKDIIRTSGEIRQPAFLISARFSSPQGHPVEAEWAQGWVRALLSGAASFDIHELLGESSPTLCWVTNRHLEPLRSPGALFDAAHAA</sequence>
<evidence type="ECO:0000313" key="1">
    <source>
        <dbReference type="EMBL" id="APT84521.1"/>
    </source>
</evidence>
<organism evidence="1 2">
    <name type="scientific">Corynebacterium aquilae DSM 44791</name>
    <dbReference type="NCBI Taxonomy" id="1431546"/>
    <lineage>
        <taxon>Bacteria</taxon>
        <taxon>Bacillati</taxon>
        <taxon>Actinomycetota</taxon>
        <taxon>Actinomycetes</taxon>
        <taxon>Mycobacteriales</taxon>
        <taxon>Corynebacteriaceae</taxon>
        <taxon>Corynebacterium</taxon>
    </lineage>
</organism>
<keyword evidence="2" id="KW-1185">Reference proteome</keyword>
<dbReference type="STRING" id="1431546.CAQU_05020"/>
<dbReference type="AlphaFoldDB" id="A0A1L7CF83"/>
<accession>A0A1L7CF83</accession>
<evidence type="ECO:0000313" key="2">
    <source>
        <dbReference type="Proteomes" id="UP000185478"/>
    </source>
</evidence>
<gene>
    <name evidence="1" type="ORF">CAQU_05020</name>
</gene>
<proteinExistence type="predicted"/>